<reference evidence="1 2" key="2">
    <citation type="submission" date="2018-11" db="EMBL/GenBank/DDBJ databases">
        <authorList>
            <consortium name="Pathogen Informatics"/>
        </authorList>
    </citation>
    <scope>NUCLEOTIDE SEQUENCE [LARGE SCALE GENOMIC DNA]</scope>
</reference>
<dbReference type="WBParaSite" id="OFLC_0000484501-mRNA-1">
    <property type="protein sequence ID" value="OFLC_0000484501-mRNA-1"/>
    <property type="gene ID" value="OFLC_0000484501"/>
</dbReference>
<keyword evidence="2" id="KW-1185">Reference proteome</keyword>
<proteinExistence type="predicted"/>
<dbReference type="Proteomes" id="UP000267606">
    <property type="component" value="Unassembled WGS sequence"/>
</dbReference>
<dbReference type="EMBL" id="UZAJ01003883">
    <property type="protein sequence ID" value="VDO41235.1"/>
    <property type="molecule type" value="Genomic_DNA"/>
</dbReference>
<protein>
    <submittedName>
        <fullName evidence="3">Protein BREAKING OF ASYMMETRY IN THE STOMATAL LINEAGE</fullName>
    </submittedName>
</protein>
<name>A0A183HBI4_9BILA</name>
<organism evidence="3">
    <name type="scientific">Onchocerca flexuosa</name>
    <dbReference type="NCBI Taxonomy" id="387005"/>
    <lineage>
        <taxon>Eukaryota</taxon>
        <taxon>Metazoa</taxon>
        <taxon>Ecdysozoa</taxon>
        <taxon>Nematoda</taxon>
        <taxon>Chromadorea</taxon>
        <taxon>Rhabditida</taxon>
        <taxon>Spirurina</taxon>
        <taxon>Spiruromorpha</taxon>
        <taxon>Filarioidea</taxon>
        <taxon>Onchocercidae</taxon>
        <taxon>Onchocerca</taxon>
    </lineage>
</organism>
<gene>
    <name evidence="1" type="ORF">OFLC_LOCUS4846</name>
</gene>
<evidence type="ECO:0000313" key="1">
    <source>
        <dbReference type="EMBL" id="VDO41235.1"/>
    </source>
</evidence>
<evidence type="ECO:0000313" key="2">
    <source>
        <dbReference type="Proteomes" id="UP000267606"/>
    </source>
</evidence>
<sequence length="277" mass="31704">MDAMFAEQDSLFRRTAMFANILNDVLSQKRDSSQSDLCKMKKKEGRRRAKPIDRTNITAEELEYQRLLNEIKEAEEYELVVERDSNSNLCKDGYGKAYSKEEQENEVAKENFDKSKHSNDLSLEKSRIVNQLDITGSPLIFIVHPSEPTTSTPLQATRSTCKSRLHQDMFKFDHDTQLSPIINKEDIVCDGSGRAASKTCLRFDGNDEVKRKSDIETIDCHQSASEARILTTLQESSPQLTILNSPGHWGFRNEEYEYENVTTSEHGNRPITILIYN</sequence>
<accession>A0A183HBI4</accession>
<dbReference type="STRING" id="387005.A0A183HBI4"/>
<dbReference type="AlphaFoldDB" id="A0A183HBI4"/>
<evidence type="ECO:0000313" key="3">
    <source>
        <dbReference type="WBParaSite" id="OFLC_0000484501-mRNA-1"/>
    </source>
</evidence>
<reference evidence="3" key="1">
    <citation type="submission" date="2016-06" db="UniProtKB">
        <authorList>
            <consortium name="WormBaseParasite"/>
        </authorList>
    </citation>
    <scope>IDENTIFICATION</scope>
</reference>